<feature type="compositionally biased region" description="Polar residues" evidence="1">
    <location>
        <begin position="333"/>
        <end position="344"/>
    </location>
</feature>
<evidence type="ECO:0000259" key="2">
    <source>
        <dbReference type="Pfam" id="PF24483"/>
    </source>
</evidence>
<dbReference type="EMBL" id="QVQW01000006">
    <property type="protein sequence ID" value="RKU48013.1"/>
    <property type="molecule type" value="Genomic_DNA"/>
</dbReference>
<feature type="compositionally biased region" description="Basic and acidic residues" evidence="1">
    <location>
        <begin position="495"/>
        <end position="509"/>
    </location>
</feature>
<protein>
    <recommendedName>
        <fullName evidence="2">DUF7582 domain-containing protein</fullName>
    </recommendedName>
</protein>
<dbReference type="Pfam" id="PF24483">
    <property type="entry name" value="DUF7582"/>
    <property type="match status" value="1"/>
</dbReference>
<dbReference type="InterPro" id="IPR056004">
    <property type="entry name" value="DUF7582"/>
</dbReference>
<dbReference type="STRING" id="177199.A0A420YJF4"/>
<dbReference type="Proteomes" id="UP000275385">
    <property type="component" value="Unassembled WGS sequence"/>
</dbReference>
<comment type="caution">
    <text evidence="3">The sequence shown here is derived from an EMBL/GenBank/DDBJ whole genome shotgun (WGS) entry which is preliminary data.</text>
</comment>
<proteinExistence type="predicted"/>
<organism evidence="3 4">
    <name type="scientific">Coniochaeta pulveracea</name>
    <dbReference type="NCBI Taxonomy" id="177199"/>
    <lineage>
        <taxon>Eukaryota</taxon>
        <taxon>Fungi</taxon>
        <taxon>Dikarya</taxon>
        <taxon>Ascomycota</taxon>
        <taxon>Pezizomycotina</taxon>
        <taxon>Sordariomycetes</taxon>
        <taxon>Sordariomycetidae</taxon>
        <taxon>Coniochaetales</taxon>
        <taxon>Coniochaetaceae</taxon>
        <taxon>Coniochaeta</taxon>
    </lineage>
</organism>
<feature type="region of interest" description="Disordered" evidence="1">
    <location>
        <begin position="367"/>
        <end position="394"/>
    </location>
</feature>
<accession>A0A420YJF4</accession>
<feature type="region of interest" description="Disordered" evidence="1">
    <location>
        <begin position="326"/>
        <end position="348"/>
    </location>
</feature>
<gene>
    <name evidence="3" type="ORF">DL546_006805</name>
</gene>
<evidence type="ECO:0000313" key="4">
    <source>
        <dbReference type="Proteomes" id="UP000275385"/>
    </source>
</evidence>
<dbReference type="AlphaFoldDB" id="A0A420YJF4"/>
<dbReference type="OrthoDB" id="5350192at2759"/>
<keyword evidence="4" id="KW-1185">Reference proteome</keyword>
<name>A0A420YJF4_9PEZI</name>
<evidence type="ECO:0000256" key="1">
    <source>
        <dbReference type="SAM" id="MobiDB-lite"/>
    </source>
</evidence>
<feature type="domain" description="DUF7582" evidence="2">
    <location>
        <begin position="174"/>
        <end position="318"/>
    </location>
</feature>
<feature type="region of interest" description="Disordered" evidence="1">
    <location>
        <begin position="593"/>
        <end position="622"/>
    </location>
</feature>
<feature type="region of interest" description="Disordered" evidence="1">
    <location>
        <begin position="130"/>
        <end position="150"/>
    </location>
</feature>
<sequence>MYLTFVAMPVDYHLPPDTSAAPSRDFHKPCQPSARTGLYTRAMSSFSLGSIRRKVRGRTSTKPEGLSSNNLIQETLVDLADVDLLQHSMASSPAHSAAPMSAASTVSMTSTLDSAASSSSLAWALSSDVSQSVPDTPATPYSVASSSTNTTTTEASSVCHDVTASQTDPSPVGFRLMHVRPVSASEERIWRHAVHKTKRQLHLSHNCFPEFTAPSDSGLYADVVHWSLVQNEIVFSSESVTLLVPDHVYTLKSALVAYSTTQASPRLEDAVDELRRLVLVQAGRRLSMSTLMSRYTWLGPISSWALRQVTRMYRRAYGGSSGECGIEGYADDTSPNEQTNNNSHADGEWPLPNHQLCIISSAALDDTLSEIPPKPSPSMSPSEEDRSYSGYTEDSRNILANNGVKDKRFAIVPDEFQFRLQLEELPQTNGVLTERQEAETAAWLSDRNSGETVDFADRIFLHDLAKLDRRNSSPPATSDVHKEDVRALIMDVDQGSKEKTMPTKTEKPRLHLQTSPSPLPLAKPVALRAAPALKVQTTFDTNKAAKSDPLLAHVPDHPLPLLPSKTDDTFLLIGMTPIEVCMPGFDHFLNHNTQKEQEEEEEEEELTARPTSGHTDRQQRWTRRWDGLGSGSIEERLAGTTMREGGLEGPMTPNGYDDISPVTRGEWGFLFQGDTWMKGRSVRVETC</sequence>
<evidence type="ECO:0000313" key="3">
    <source>
        <dbReference type="EMBL" id="RKU48013.1"/>
    </source>
</evidence>
<reference evidence="3 4" key="1">
    <citation type="submission" date="2018-08" db="EMBL/GenBank/DDBJ databases">
        <title>Draft genome of the lignicolous fungus Coniochaeta pulveracea.</title>
        <authorList>
            <person name="Borstlap C.J."/>
            <person name="De Witt R.N."/>
            <person name="Botha A."/>
            <person name="Volschenk H."/>
        </authorList>
    </citation>
    <scope>NUCLEOTIDE SEQUENCE [LARGE SCALE GENOMIC DNA]</scope>
    <source>
        <strain evidence="3 4">CAB683</strain>
    </source>
</reference>
<feature type="region of interest" description="Disordered" evidence="1">
    <location>
        <begin position="495"/>
        <end position="518"/>
    </location>
</feature>